<dbReference type="PANTHER" id="PTHR24388:SF53">
    <property type="entry name" value="CHORION TRANSCRIPTION FACTOR CF2-RELATED"/>
    <property type="match status" value="1"/>
</dbReference>
<dbReference type="OrthoDB" id="6077919at2759"/>
<feature type="domain" description="MADF" evidence="10">
    <location>
        <begin position="154"/>
        <end position="252"/>
    </location>
</feature>
<dbReference type="GO" id="GO:0000981">
    <property type="term" value="F:DNA-binding transcription factor activity, RNA polymerase II-specific"/>
    <property type="evidence" value="ECO:0007669"/>
    <property type="project" value="TreeGrafter"/>
</dbReference>
<dbReference type="PANTHER" id="PTHR24388">
    <property type="entry name" value="ZINC FINGER PROTEIN"/>
    <property type="match status" value="1"/>
</dbReference>
<comment type="similarity">
    <text evidence="6">Belongs to the snail C2H2-type zinc-finger protein family.</text>
</comment>
<feature type="domain" description="MADF" evidence="10">
    <location>
        <begin position="279"/>
        <end position="374"/>
    </location>
</feature>
<evidence type="ECO:0000313" key="12">
    <source>
        <dbReference type="EMBL" id="JAB97720.1"/>
    </source>
</evidence>
<evidence type="ECO:0000313" key="13">
    <source>
        <dbReference type="Proteomes" id="UP000606786"/>
    </source>
</evidence>
<organism evidence="12">
    <name type="scientific">Ceratitis capitata</name>
    <name type="common">Mediterranean fruit fly</name>
    <name type="synonym">Tephritis capitata</name>
    <dbReference type="NCBI Taxonomy" id="7213"/>
    <lineage>
        <taxon>Eukaryota</taxon>
        <taxon>Metazoa</taxon>
        <taxon>Ecdysozoa</taxon>
        <taxon>Arthropoda</taxon>
        <taxon>Hexapoda</taxon>
        <taxon>Insecta</taxon>
        <taxon>Pterygota</taxon>
        <taxon>Neoptera</taxon>
        <taxon>Endopterygota</taxon>
        <taxon>Diptera</taxon>
        <taxon>Brachycera</taxon>
        <taxon>Muscomorpha</taxon>
        <taxon>Tephritoidea</taxon>
        <taxon>Tephritidae</taxon>
        <taxon>Ceratitis</taxon>
        <taxon>Ceratitis</taxon>
    </lineage>
</organism>
<keyword evidence="13" id="KW-1185">Reference proteome</keyword>
<keyword evidence="3 7" id="KW-0863">Zinc-finger</keyword>
<evidence type="ECO:0000256" key="4">
    <source>
        <dbReference type="ARBA" id="ARBA00022833"/>
    </source>
</evidence>
<dbReference type="Gene3D" id="3.30.160.60">
    <property type="entry name" value="Classic Zinc Finger"/>
    <property type="match status" value="5"/>
</dbReference>
<evidence type="ECO:0000256" key="2">
    <source>
        <dbReference type="ARBA" id="ARBA00022737"/>
    </source>
</evidence>
<keyword evidence="1" id="KW-0479">Metal-binding</keyword>
<proteinExistence type="evidence at transcript level"/>
<dbReference type="GeneID" id="101459332"/>
<evidence type="ECO:0000256" key="5">
    <source>
        <dbReference type="ARBA" id="ARBA00023242"/>
    </source>
</evidence>
<dbReference type="GO" id="GO:0008270">
    <property type="term" value="F:zinc ion binding"/>
    <property type="evidence" value="ECO:0007669"/>
    <property type="project" value="UniProtKB-KW"/>
</dbReference>
<dbReference type="Pfam" id="PF00096">
    <property type="entry name" value="zf-C2H2"/>
    <property type="match status" value="4"/>
</dbReference>
<dbReference type="Pfam" id="PF10545">
    <property type="entry name" value="MADF_DNA_bdg"/>
    <property type="match status" value="2"/>
</dbReference>
<feature type="domain" description="C2H2-type" evidence="9">
    <location>
        <begin position="493"/>
        <end position="520"/>
    </location>
</feature>
<dbReference type="InterPro" id="IPR006578">
    <property type="entry name" value="MADF-dom"/>
</dbReference>
<evidence type="ECO:0000256" key="1">
    <source>
        <dbReference type="ARBA" id="ARBA00022723"/>
    </source>
</evidence>
<sequence>MDICGNVLVSKDVLNFALKCLYCETDIEQWDAFVTHIQSLHNNYEEPCIDPLVELDYKEDIVVGLIKDETMTPLETGNLFNNDSDMKMELNTDDEFVKSEHGEDTSSDVEQSQNNDADYVDTETDSSDEEDKKEMIRNKKFNPTFYRRNVNTNVFIELYQNAPCLWDPSDEHYNNNETRENKQKEIIDEMKKRCQVTLTTPTLRSSFRKLYQQYQATLHAKQQKKSKSKSKKLPALVLDYFEKCSFLSVAKDDFGKVEEEVPITNTNISFAKLNPTTECFIETYALFPVLYDNKHEDYNNSNVRKQTYKEMSNIMKSKQNIEFTEDEIYKGIYYLRHWYFKLKSRLEKEFDEKDLSKAAQVYLKKCNFIPDRPPNLKLKCTECDKVFHNATTRQSHLFKEHKIGDWPHKCTECGRTFEFRASLIMHEQRSHVGKVHKCDHCERRFAVQVDLQRHIDSHIGKKPFVCELCGKAFRSKTQLGYHSDAIHTKTRAYKCTMCPKDFLKARDLKDHIKAHLNIRDKICETCGKGFTNCHSLIRHRQIHSEVKKFACKLCEAKFHQFVGLNSHMKRTHGIVKSQQKS</sequence>
<dbReference type="Pfam" id="PF13912">
    <property type="entry name" value="zf-C2H2_6"/>
    <property type="match status" value="1"/>
</dbReference>
<feature type="domain" description="C2H2-type" evidence="9">
    <location>
        <begin position="464"/>
        <end position="492"/>
    </location>
</feature>
<feature type="domain" description="C2H2-type" evidence="9">
    <location>
        <begin position="549"/>
        <end position="577"/>
    </location>
</feature>
<dbReference type="Proteomes" id="UP000606786">
    <property type="component" value="Unassembled WGS sequence"/>
</dbReference>
<dbReference type="FunFam" id="3.30.160.60:FF:000446">
    <property type="entry name" value="Zinc finger protein"/>
    <property type="match status" value="1"/>
</dbReference>
<dbReference type="GO" id="GO:0005634">
    <property type="term" value="C:nucleus"/>
    <property type="evidence" value="ECO:0007669"/>
    <property type="project" value="UniProtKB-SubCell"/>
</dbReference>
<protein>
    <submittedName>
        <fullName evidence="11">(Mediterranean fruit fly) hypothetical protein</fullName>
    </submittedName>
    <submittedName>
        <fullName evidence="12">Zinc finger protein 34</fullName>
    </submittedName>
</protein>
<dbReference type="SUPFAM" id="SSF57667">
    <property type="entry name" value="beta-beta-alpha zinc fingers"/>
    <property type="match status" value="3"/>
</dbReference>
<evidence type="ECO:0000256" key="6">
    <source>
        <dbReference type="ARBA" id="ARBA00037948"/>
    </source>
</evidence>
<evidence type="ECO:0000259" key="9">
    <source>
        <dbReference type="PROSITE" id="PS50157"/>
    </source>
</evidence>
<feature type="domain" description="C2H2-type" evidence="9">
    <location>
        <begin position="521"/>
        <end position="548"/>
    </location>
</feature>
<dbReference type="EMBL" id="CAJHJT010000056">
    <property type="protein sequence ID" value="CAD7013637.1"/>
    <property type="molecule type" value="Genomic_DNA"/>
</dbReference>
<dbReference type="SMART" id="SM00595">
    <property type="entry name" value="MADF"/>
    <property type="match status" value="2"/>
</dbReference>
<keyword evidence="5" id="KW-0539">Nucleus</keyword>
<evidence type="ECO:0000259" key="10">
    <source>
        <dbReference type="PROSITE" id="PS51029"/>
    </source>
</evidence>
<evidence type="ECO:0000256" key="7">
    <source>
        <dbReference type="PROSITE-ProRule" id="PRU00042"/>
    </source>
</evidence>
<name>W8B8Y4_CERCA</name>
<keyword evidence="4" id="KW-0862">Zinc</keyword>
<accession>W8B8Y4</accession>
<feature type="domain" description="C2H2-type" evidence="9">
    <location>
        <begin position="408"/>
        <end position="436"/>
    </location>
</feature>
<reference evidence="11" key="3">
    <citation type="submission" date="2020-11" db="EMBL/GenBank/DDBJ databases">
        <authorList>
            <person name="Whitehead M."/>
        </authorList>
    </citation>
    <scope>NUCLEOTIDE SEQUENCE</scope>
    <source>
        <strain evidence="11">EGII</strain>
    </source>
</reference>
<dbReference type="InterPro" id="IPR013087">
    <property type="entry name" value="Znf_C2H2_type"/>
</dbReference>
<gene>
    <name evidence="12" type="primary">ZNF34</name>
    <name evidence="11" type="ORF">CCAP1982_LOCUS21684</name>
</gene>
<evidence type="ECO:0000313" key="11">
    <source>
        <dbReference type="EMBL" id="CAD7013637.1"/>
    </source>
</evidence>
<dbReference type="AlphaFoldDB" id="W8B8Y4"/>
<feature type="domain" description="C2H2-type" evidence="9">
    <location>
        <begin position="436"/>
        <end position="463"/>
    </location>
</feature>
<dbReference type="InterPro" id="IPR050527">
    <property type="entry name" value="Snail/Krueppel_Znf"/>
</dbReference>
<evidence type="ECO:0000256" key="8">
    <source>
        <dbReference type="SAM" id="MobiDB-lite"/>
    </source>
</evidence>
<feature type="region of interest" description="Disordered" evidence="8">
    <location>
        <begin position="98"/>
        <end position="132"/>
    </location>
</feature>
<dbReference type="PROSITE" id="PS51029">
    <property type="entry name" value="MADF"/>
    <property type="match status" value="2"/>
</dbReference>
<feature type="compositionally biased region" description="Acidic residues" evidence="8">
    <location>
        <begin position="118"/>
        <end position="129"/>
    </location>
</feature>
<dbReference type="KEGG" id="ccat:101459332"/>
<dbReference type="GO" id="GO:0000978">
    <property type="term" value="F:RNA polymerase II cis-regulatory region sequence-specific DNA binding"/>
    <property type="evidence" value="ECO:0007669"/>
    <property type="project" value="TreeGrafter"/>
</dbReference>
<dbReference type="InterPro" id="IPR036236">
    <property type="entry name" value="Znf_C2H2_sf"/>
</dbReference>
<dbReference type="PROSITE" id="PS00028">
    <property type="entry name" value="ZINC_FINGER_C2H2_1"/>
    <property type="match status" value="6"/>
</dbReference>
<dbReference type="PROSITE" id="PS50157">
    <property type="entry name" value="ZINC_FINGER_C2H2_2"/>
    <property type="match status" value="6"/>
</dbReference>
<keyword evidence="2" id="KW-0677">Repeat</keyword>
<evidence type="ECO:0000256" key="3">
    <source>
        <dbReference type="ARBA" id="ARBA00022771"/>
    </source>
</evidence>
<reference evidence="12" key="2">
    <citation type="journal article" date="2014" name="BMC Genomics">
        <title>A genomic perspective to assessing quality of mass-reared SIT flies used in Mediterranean fruit fly (Ceratitis capitata) eradication in California.</title>
        <authorList>
            <person name="Calla B."/>
            <person name="Hall B."/>
            <person name="Hou S."/>
            <person name="Geib S.M."/>
        </authorList>
    </citation>
    <scope>NUCLEOTIDE SEQUENCE</scope>
</reference>
<reference evidence="12" key="1">
    <citation type="submission" date="2013-07" db="EMBL/GenBank/DDBJ databases">
        <authorList>
            <person name="Geib S."/>
        </authorList>
    </citation>
    <scope>NUCLEOTIDE SEQUENCE</scope>
</reference>
<dbReference type="EMBL" id="GAMC01008835">
    <property type="protein sequence ID" value="JAB97720.1"/>
    <property type="molecule type" value="mRNA"/>
</dbReference>
<dbReference type="SMART" id="SM00355">
    <property type="entry name" value="ZnF_C2H2"/>
    <property type="match status" value="8"/>
</dbReference>